<protein>
    <recommendedName>
        <fullName evidence="4">3-dehydroquinate dehydratase</fullName>
        <shortName evidence="4">3-dehydroquinase</shortName>
        <ecNumber evidence="4">4.2.1.10</ecNumber>
    </recommendedName>
    <alternativeName>
        <fullName evidence="4">Type I DHQase</fullName>
    </alternativeName>
    <alternativeName>
        <fullName evidence="4">Type I dehydroquinase</fullName>
        <shortName evidence="4">DHQ1</shortName>
    </alternativeName>
</protein>
<evidence type="ECO:0000256" key="1">
    <source>
        <dbReference type="ARBA" id="ARBA00001864"/>
    </source>
</evidence>
<dbReference type="OrthoDB" id="34329at2157"/>
<dbReference type="PANTHER" id="PTHR43699:SF1">
    <property type="entry name" value="3-DEHYDROQUINATE DEHYDRATASE"/>
    <property type="match status" value="1"/>
</dbReference>
<sequence length="216" mass="24587">MIAGTIKAKTVDEVIRIIEKGTADLYELRVDAMESLDGIEKLKPFAGKLIITVRSKEEGGFRETSDEERLKLFEEFMRINPAFVDVEFKSKIAKNVIELAREKKVRVIISYHDFEKTPSFEELKALLEEMKKLEADVIKIVTFAKHYIDNVRIVRLYEYEKNLIAFCMGEKGKISRAFSLILSPFTYASISEAVAPGQLNVEDMKLLSAIVGGRND</sequence>
<feature type="binding site" evidence="4">
    <location>
        <begin position="27"/>
        <end position="29"/>
    </location>
    <ligand>
        <name>3-dehydroquinate</name>
        <dbReference type="ChEBI" id="CHEBI:32364"/>
    </ligand>
</feature>
<dbReference type="GO" id="GO:0046279">
    <property type="term" value="P:3,4-dihydroxybenzoate biosynthetic process"/>
    <property type="evidence" value="ECO:0007669"/>
    <property type="project" value="TreeGrafter"/>
</dbReference>
<comment type="caution">
    <text evidence="4">Lacks conserved residue(s) required for the propagation of feature annotation.</text>
</comment>
<dbReference type="STRING" id="582419.TES1_0485"/>
<feature type="binding site" evidence="4">
    <location>
        <position position="198"/>
    </location>
    <ligand>
        <name>3-dehydroquinate</name>
        <dbReference type="ChEBI" id="CHEBI:32364"/>
    </ligand>
</feature>
<organism evidence="5 6">
    <name type="scientific">Thermococcus paralvinellae</name>
    <dbReference type="NCBI Taxonomy" id="582419"/>
    <lineage>
        <taxon>Archaea</taxon>
        <taxon>Methanobacteriati</taxon>
        <taxon>Methanobacteriota</taxon>
        <taxon>Thermococci</taxon>
        <taxon>Thermococcales</taxon>
        <taxon>Thermococcaceae</taxon>
        <taxon>Thermococcus</taxon>
    </lineage>
</organism>
<dbReference type="Proteomes" id="UP000019027">
    <property type="component" value="Chromosome"/>
</dbReference>
<comment type="function">
    <text evidence="4">Involved in the third step of the chorismate pathway, which leads to the biosynthesis of aromatic amino acids. Catalyzes the cis-dehydration of 3-dehydroquinate (DHQ) and introduces the first double bond of the aromatic ring to yield 3-dehydroshikimate.</text>
</comment>
<dbReference type="PANTHER" id="PTHR43699">
    <property type="entry name" value="3-DEHYDROQUINATE DEHYDRATASE"/>
    <property type="match status" value="1"/>
</dbReference>
<proteinExistence type="inferred from homology"/>
<dbReference type="CDD" id="cd00502">
    <property type="entry name" value="DHQase_I"/>
    <property type="match status" value="1"/>
</dbReference>
<comment type="subunit">
    <text evidence="4">Homodimer.</text>
</comment>
<dbReference type="GO" id="GO:0008652">
    <property type="term" value="P:amino acid biosynthetic process"/>
    <property type="evidence" value="ECO:0007669"/>
    <property type="project" value="UniProtKB-KW"/>
</dbReference>
<dbReference type="HAMAP" id="MF_00214">
    <property type="entry name" value="AroD"/>
    <property type="match status" value="1"/>
</dbReference>
<dbReference type="NCBIfam" id="TIGR01093">
    <property type="entry name" value="aroD"/>
    <property type="match status" value="1"/>
</dbReference>
<dbReference type="UniPathway" id="UPA00053">
    <property type="reaction ID" value="UER00086"/>
</dbReference>
<comment type="pathway">
    <text evidence="4">Metabolic intermediate biosynthesis; chorismate biosynthesis; chorismate from D-erythrose 4-phosphate and phosphoenolpyruvate: step 3/7.</text>
</comment>
<dbReference type="EC" id="4.2.1.10" evidence="4"/>
<dbReference type="Gene3D" id="3.20.20.70">
    <property type="entry name" value="Aldolase class I"/>
    <property type="match status" value="1"/>
</dbReference>
<evidence type="ECO:0000256" key="4">
    <source>
        <dbReference type="HAMAP-Rule" id="MF_00214"/>
    </source>
</evidence>
<dbReference type="GO" id="GO:0009423">
    <property type="term" value="P:chorismate biosynthetic process"/>
    <property type="evidence" value="ECO:0007669"/>
    <property type="project" value="UniProtKB-UniRule"/>
</dbReference>
<feature type="binding site" evidence="4">
    <location>
        <position position="54"/>
    </location>
    <ligand>
        <name>3-dehydroquinate</name>
        <dbReference type="ChEBI" id="CHEBI:32364"/>
    </ligand>
</feature>
<reference evidence="5 6" key="1">
    <citation type="journal article" date="2014" name="Int. J. Syst. Evol. Microbiol.">
        <title>Thermococcus paralvinellae sp. nov. and Thermococcus cleftensis sp. nov. of hyperthermophilic heterotrophs from deep-sea hydrothermal vents.</title>
        <authorList>
            <person name="Hensley S.A."/>
            <person name="Jung J.H."/>
            <person name="Park C.S."/>
            <person name="Holden J.F."/>
        </authorList>
    </citation>
    <scope>NUCLEOTIDE SEQUENCE [LARGE SCALE GENOMIC DNA]</scope>
    <source>
        <strain evidence="5 6">ES1</strain>
    </source>
</reference>
<dbReference type="RefSeq" id="WP_042679916.1">
    <property type="nucleotide sequence ID" value="NZ_CP006965.1"/>
</dbReference>
<dbReference type="InterPro" id="IPR050146">
    <property type="entry name" value="Type-I_3-dehydroquinase"/>
</dbReference>
<dbReference type="InterPro" id="IPR001381">
    <property type="entry name" value="DHquinase_I"/>
</dbReference>
<accession>W0I1J0</accession>
<dbReference type="HOGENOM" id="CLU_064444_2_1_2"/>
<evidence type="ECO:0000313" key="6">
    <source>
        <dbReference type="Proteomes" id="UP000019027"/>
    </source>
</evidence>
<feature type="binding site" evidence="4">
    <location>
        <position position="176"/>
    </location>
    <ligand>
        <name>3-dehydroquinate</name>
        <dbReference type="ChEBI" id="CHEBI:32364"/>
    </ligand>
</feature>
<keyword evidence="6" id="KW-1185">Reference proteome</keyword>
<comment type="similarity">
    <text evidence="4">Belongs to the type-I 3-dehydroquinase family.</text>
</comment>
<feature type="active site" description="Schiff-base intermediate with substrate" evidence="4">
    <location>
        <position position="139"/>
    </location>
</feature>
<keyword evidence="3 4" id="KW-0704">Schiff base</keyword>
<dbReference type="GO" id="GO:0003855">
    <property type="term" value="F:3-dehydroquinate dehydratase activity"/>
    <property type="evidence" value="ECO:0007669"/>
    <property type="project" value="UniProtKB-UniRule"/>
</dbReference>
<evidence type="ECO:0000256" key="2">
    <source>
        <dbReference type="ARBA" id="ARBA00023239"/>
    </source>
</evidence>
<dbReference type="GeneID" id="24907760"/>
<keyword evidence="4" id="KW-0057">Aromatic amino acid biosynthesis</keyword>
<dbReference type="EMBL" id="CP006965">
    <property type="protein sequence ID" value="AHF79879.1"/>
    <property type="molecule type" value="Genomic_DNA"/>
</dbReference>
<keyword evidence="4" id="KW-0028">Amino-acid biosynthesis</keyword>
<dbReference type="Pfam" id="PF01487">
    <property type="entry name" value="DHquinase_I"/>
    <property type="match status" value="1"/>
</dbReference>
<gene>
    <name evidence="4" type="primary">aroD</name>
    <name evidence="5" type="ORF">TES1_0485</name>
</gene>
<dbReference type="InterPro" id="IPR013785">
    <property type="entry name" value="Aldolase_TIM"/>
</dbReference>
<keyword evidence="2 4" id="KW-0456">Lyase</keyword>
<dbReference type="SUPFAM" id="SSF51569">
    <property type="entry name" value="Aldolase"/>
    <property type="match status" value="1"/>
</dbReference>
<name>W0I1J0_9EURY</name>
<evidence type="ECO:0000313" key="5">
    <source>
        <dbReference type="EMBL" id="AHF79879.1"/>
    </source>
</evidence>
<dbReference type="GO" id="GO:0009073">
    <property type="term" value="P:aromatic amino acid family biosynthetic process"/>
    <property type="evidence" value="ECO:0007669"/>
    <property type="project" value="UniProtKB-KW"/>
</dbReference>
<comment type="catalytic activity">
    <reaction evidence="1 4">
        <text>3-dehydroquinate = 3-dehydroshikimate + H2O</text>
        <dbReference type="Rhea" id="RHEA:21096"/>
        <dbReference type="ChEBI" id="CHEBI:15377"/>
        <dbReference type="ChEBI" id="CHEBI:16630"/>
        <dbReference type="ChEBI" id="CHEBI:32364"/>
        <dbReference type="EC" id="4.2.1.10"/>
    </reaction>
</comment>
<dbReference type="KEGG" id="ths:TES1_0485"/>
<feature type="active site" description="Proton donor/acceptor" evidence="4">
    <location>
        <position position="112"/>
    </location>
</feature>
<evidence type="ECO:0000256" key="3">
    <source>
        <dbReference type="ARBA" id="ARBA00023270"/>
    </source>
</evidence>
<dbReference type="AlphaFoldDB" id="W0I1J0"/>